<dbReference type="PROSITE" id="PS00430">
    <property type="entry name" value="TONB_DEPENDENT_REC_1"/>
    <property type="match status" value="1"/>
</dbReference>
<gene>
    <name evidence="16" type="ORF">E0H85_08020</name>
</gene>
<dbReference type="GO" id="GO:0006811">
    <property type="term" value="P:monoatomic ion transport"/>
    <property type="evidence" value="ECO:0007669"/>
    <property type="project" value="UniProtKB-KW"/>
</dbReference>
<keyword evidence="3 10" id="KW-1134">Transmembrane beta strand</keyword>
<dbReference type="InterPro" id="IPR037066">
    <property type="entry name" value="Plug_dom_sf"/>
</dbReference>
<comment type="subcellular location">
    <subcellularLocation>
        <location evidence="1 10">Cell outer membrane</location>
        <topology evidence="1 10">Multi-pass membrane protein</topology>
    </subcellularLocation>
</comment>
<dbReference type="Gene3D" id="2.40.170.20">
    <property type="entry name" value="TonB-dependent receptor, beta-barrel domain"/>
    <property type="match status" value="1"/>
</dbReference>
<feature type="short sequence motif" description="TonB box" evidence="11">
    <location>
        <begin position="41"/>
        <end position="47"/>
    </location>
</feature>
<dbReference type="AlphaFoldDB" id="A0A4V2LPU8"/>
<dbReference type="Pfam" id="PF00593">
    <property type="entry name" value="TonB_dep_Rec_b-barrel"/>
    <property type="match status" value="1"/>
</dbReference>
<evidence type="ECO:0000313" key="16">
    <source>
        <dbReference type="EMBL" id="TCB59385.1"/>
    </source>
</evidence>
<feature type="chain" id="PRO_5020708513" evidence="13">
    <location>
        <begin position="26"/>
        <end position="628"/>
    </location>
</feature>
<dbReference type="Proteomes" id="UP000291380">
    <property type="component" value="Unassembled WGS sequence"/>
</dbReference>
<dbReference type="GO" id="GO:0015889">
    <property type="term" value="P:cobalamin transport"/>
    <property type="evidence" value="ECO:0007669"/>
    <property type="project" value="TreeGrafter"/>
</dbReference>
<keyword evidence="8 10" id="KW-0472">Membrane</keyword>
<evidence type="ECO:0000256" key="10">
    <source>
        <dbReference type="PROSITE-ProRule" id="PRU01360"/>
    </source>
</evidence>
<dbReference type="EMBL" id="SJOA01000008">
    <property type="protein sequence ID" value="TCB59385.1"/>
    <property type="molecule type" value="Genomic_DNA"/>
</dbReference>
<evidence type="ECO:0000256" key="13">
    <source>
        <dbReference type="SAM" id="SignalP"/>
    </source>
</evidence>
<dbReference type="RefSeq" id="WP_131271213.1">
    <property type="nucleotide sequence ID" value="NZ_SJOA01000008.1"/>
</dbReference>
<evidence type="ECO:0000256" key="6">
    <source>
        <dbReference type="ARBA" id="ARBA00023065"/>
    </source>
</evidence>
<proteinExistence type="inferred from homology"/>
<dbReference type="PROSITE" id="PS52016">
    <property type="entry name" value="TONB_DEPENDENT_REC_3"/>
    <property type="match status" value="1"/>
</dbReference>
<evidence type="ECO:0000256" key="11">
    <source>
        <dbReference type="PROSITE-ProRule" id="PRU10143"/>
    </source>
</evidence>
<dbReference type="SUPFAM" id="SSF56935">
    <property type="entry name" value="Porins"/>
    <property type="match status" value="1"/>
</dbReference>
<comment type="similarity">
    <text evidence="10 12">Belongs to the TonB-dependent receptor family.</text>
</comment>
<keyword evidence="9 10" id="KW-0998">Cell outer membrane</keyword>
<dbReference type="PANTHER" id="PTHR30069">
    <property type="entry name" value="TONB-DEPENDENT OUTER MEMBRANE RECEPTOR"/>
    <property type="match status" value="1"/>
</dbReference>
<dbReference type="InterPro" id="IPR039426">
    <property type="entry name" value="TonB-dep_rcpt-like"/>
</dbReference>
<feature type="domain" description="TonB-dependent receptor-like beta-barrel" evidence="14">
    <location>
        <begin position="218"/>
        <end position="597"/>
    </location>
</feature>
<dbReference type="InterPro" id="IPR036942">
    <property type="entry name" value="Beta-barrel_TonB_sf"/>
</dbReference>
<dbReference type="Gene3D" id="2.170.130.10">
    <property type="entry name" value="TonB-dependent receptor, plug domain"/>
    <property type="match status" value="1"/>
</dbReference>
<dbReference type="InterPro" id="IPR012910">
    <property type="entry name" value="Plug_dom"/>
</dbReference>
<evidence type="ECO:0000259" key="14">
    <source>
        <dbReference type="Pfam" id="PF00593"/>
    </source>
</evidence>
<name>A0A4V2LPU8_9GAMM</name>
<accession>A0A4V2LPU8</accession>
<keyword evidence="7 11" id="KW-0798">TonB box</keyword>
<evidence type="ECO:0000256" key="8">
    <source>
        <dbReference type="ARBA" id="ARBA00023136"/>
    </source>
</evidence>
<feature type="signal peptide" evidence="13">
    <location>
        <begin position="1"/>
        <end position="25"/>
    </location>
</feature>
<dbReference type="InterPro" id="IPR000531">
    <property type="entry name" value="Beta-barrel_TonB"/>
</dbReference>
<dbReference type="PANTHER" id="PTHR30069:SF53">
    <property type="entry name" value="COLICIN I RECEPTOR-RELATED"/>
    <property type="match status" value="1"/>
</dbReference>
<organism evidence="16 17">
    <name type="scientific">Acinetobacter terrae</name>
    <dbReference type="NCBI Taxonomy" id="2731247"/>
    <lineage>
        <taxon>Bacteria</taxon>
        <taxon>Pseudomonadati</taxon>
        <taxon>Pseudomonadota</taxon>
        <taxon>Gammaproteobacteria</taxon>
        <taxon>Moraxellales</taxon>
        <taxon>Moraxellaceae</taxon>
        <taxon>Acinetobacter</taxon>
        <taxon>Acinetobacter Taxon 24</taxon>
    </lineage>
</organism>
<evidence type="ECO:0000256" key="3">
    <source>
        <dbReference type="ARBA" id="ARBA00022452"/>
    </source>
</evidence>
<dbReference type="OrthoDB" id="9764669at2"/>
<reference evidence="16 17" key="1">
    <citation type="submission" date="2019-02" db="EMBL/GenBank/DDBJ databases">
        <title>High diversity of culturable Acinetobacter species in natural soil and water ecosystems.</title>
        <authorList>
            <person name="Radolfova-Krizova L."/>
            <person name="Nemec A."/>
        </authorList>
    </citation>
    <scope>NUCLEOTIDE SEQUENCE [LARGE SCALE GENOMIC DNA]</scope>
    <source>
        <strain evidence="16 17">ANC 4281</strain>
    </source>
</reference>
<keyword evidence="2 10" id="KW-0813">Transport</keyword>
<evidence type="ECO:0000256" key="7">
    <source>
        <dbReference type="ARBA" id="ARBA00023077"/>
    </source>
</evidence>
<dbReference type="CDD" id="cd01347">
    <property type="entry name" value="ligand_gated_channel"/>
    <property type="match status" value="1"/>
</dbReference>
<evidence type="ECO:0000256" key="5">
    <source>
        <dbReference type="ARBA" id="ARBA00022729"/>
    </source>
</evidence>
<evidence type="ECO:0000256" key="2">
    <source>
        <dbReference type="ARBA" id="ARBA00022448"/>
    </source>
</evidence>
<evidence type="ECO:0000256" key="9">
    <source>
        <dbReference type="ARBA" id="ARBA00023237"/>
    </source>
</evidence>
<evidence type="ECO:0000259" key="15">
    <source>
        <dbReference type="Pfam" id="PF07715"/>
    </source>
</evidence>
<feature type="domain" description="TonB-dependent receptor plug" evidence="15">
    <location>
        <begin position="54"/>
        <end position="159"/>
    </location>
</feature>
<sequence length="628" mass="69201">MSQCFHRTSLVGAIAFAMGISHTHAQPNNDFQPTVKTTLNTLVVTATRSEENIENIPARISIIEPQILEQSPIGELPHLLMSDASINMVQSGGFGQLASIFTRGTNSTHTLVLRDGVRLNGASAGMPPLSFLDTTDIKQIEILKGPASVLYGTDAIGGVVQLVTKTPEKNAAFVTTEVGENHTYKAVLGADAKENDFYAQIRAQRLETDGTILTNAANSKKADYDQKGYSAKFGIDKERFATSIDYSTNQGGVAYDNYGTLLFQNFENEIINLKGRLKLNDSLELSTRLSQFNDDLDQINSVNFVHNTTQEAELYGKWQFAPQQNILAGVAHKTLEGDVLSNGMRYQKDINSTGYFIQHQYQTDAVNTQLGLRVEDNEQFGTHTVGQAAIRYQVLPSTSIYSNIGSAFRAPTTNDLYAIGWGANPNLQPEKSMSYELGIDQNLAFNLKTGASIFHTEIENLITSICIADCDGDLITVFPVYENNNVDKASLTGGELYLNWQQDALFLNLSYAYVRAKDDETGLDLMRRPRQSATLTAGWQDEKFGISTSVSAKSRSKDFADWPDTKLNSTPGYVTTDLNAYWNINPHLKAFTNIENIGDVKYKTSYNGYGVHYVNGGRLASVGMTLKY</sequence>
<keyword evidence="5 13" id="KW-0732">Signal</keyword>
<keyword evidence="16" id="KW-0675">Receptor</keyword>
<dbReference type="Pfam" id="PF07715">
    <property type="entry name" value="Plug"/>
    <property type="match status" value="1"/>
</dbReference>
<evidence type="ECO:0000256" key="1">
    <source>
        <dbReference type="ARBA" id="ARBA00004571"/>
    </source>
</evidence>
<dbReference type="InterPro" id="IPR010916">
    <property type="entry name" value="TonB_box_CS"/>
</dbReference>
<evidence type="ECO:0000256" key="12">
    <source>
        <dbReference type="RuleBase" id="RU003357"/>
    </source>
</evidence>
<evidence type="ECO:0000313" key="17">
    <source>
        <dbReference type="Proteomes" id="UP000291380"/>
    </source>
</evidence>
<dbReference type="GO" id="GO:0009279">
    <property type="term" value="C:cell outer membrane"/>
    <property type="evidence" value="ECO:0007669"/>
    <property type="project" value="UniProtKB-SubCell"/>
</dbReference>
<protein>
    <submittedName>
        <fullName evidence="16">TonB-dependent receptor</fullName>
    </submittedName>
</protein>
<keyword evidence="4 10" id="KW-0812">Transmembrane</keyword>
<keyword evidence="6" id="KW-0406">Ion transport</keyword>
<comment type="caution">
    <text evidence="16">The sequence shown here is derived from an EMBL/GenBank/DDBJ whole genome shotgun (WGS) entry which is preliminary data.</text>
</comment>
<evidence type="ECO:0000256" key="4">
    <source>
        <dbReference type="ARBA" id="ARBA00022692"/>
    </source>
</evidence>